<dbReference type="Pfam" id="PF13624">
    <property type="entry name" value="SurA_N_3"/>
    <property type="match status" value="1"/>
</dbReference>
<dbReference type="Proteomes" id="UP000199013">
    <property type="component" value="Unassembled WGS sequence"/>
</dbReference>
<proteinExistence type="predicted"/>
<feature type="signal peptide" evidence="1">
    <location>
        <begin position="1"/>
        <end position="35"/>
    </location>
</feature>
<dbReference type="AlphaFoldDB" id="A0A1C3NV60"/>
<sequence>MRGGQRVDTVTAVKPRSVARRVLAGAALVVLTASACTTHAGSAAQVGDETIKTSTLRDVVDRGLAASRSAGATGQADDRTAQAVAPIERGELQRRALTTLVQLNLLEREAHSLGVTVTDQDLDAYYQAYGLLQFGSVAAFEQRAAQSGIARQDLRAAARSNVLELAITDRLTPDVIASEKQARDVYDKIVKQVGKIPLSFAQAQPYLVRWLAEEQRNPVLHTKLREVADREPVSINPRFGSWDSAQLAVVAADVSVATTPAPEPPLGSGISIGQ</sequence>
<evidence type="ECO:0008006" key="4">
    <source>
        <dbReference type="Google" id="ProtNLM"/>
    </source>
</evidence>
<feature type="chain" id="PRO_5008679500" description="SurA domain-containing protein" evidence="1">
    <location>
        <begin position="36"/>
        <end position="274"/>
    </location>
</feature>
<organism evidence="2 3">
    <name type="scientific">Candidatus Protofrankia californiensis</name>
    <dbReference type="NCBI Taxonomy" id="1839754"/>
    <lineage>
        <taxon>Bacteria</taxon>
        <taxon>Bacillati</taxon>
        <taxon>Actinomycetota</taxon>
        <taxon>Actinomycetes</taxon>
        <taxon>Frankiales</taxon>
        <taxon>Frankiaceae</taxon>
        <taxon>Protofrankia</taxon>
    </lineage>
</organism>
<protein>
    <recommendedName>
        <fullName evidence="4">SurA domain-containing protein</fullName>
    </recommendedName>
</protein>
<dbReference type="SUPFAM" id="SSF109998">
    <property type="entry name" value="Triger factor/SurA peptide-binding domain-like"/>
    <property type="match status" value="1"/>
</dbReference>
<reference evidence="3" key="1">
    <citation type="submission" date="2016-02" db="EMBL/GenBank/DDBJ databases">
        <authorList>
            <person name="Wibberg D."/>
        </authorList>
    </citation>
    <scope>NUCLEOTIDE SEQUENCE [LARGE SCALE GENOMIC DNA]</scope>
</reference>
<evidence type="ECO:0000313" key="2">
    <source>
        <dbReference type="EMBL" id="SBW19271.1"/>
    </source>
</evidence>
<gene>
    <name evidence="2" type="ORF">FDG2_1151</name>
</gene>
<dbReference type="InterPro" id="IPR027304">
    <property type="entry name" value="Trigger_fact/SurA_dom_sf"/>
</dbReference>
<keyword evidence="1" id="KW-0732">Signal</keyword>
<name>A0A1C3NV60_9ACTN</name>
<evidence type="ECO:0000256" key="1">
    <source>
        <dbReference type="SAM" id="SignalP"/>
    </source>
</evidence>
<keyword evidence="3" id="KW-1185">Reference proteome</keyword>
<accession>A0A1C3NV60</accession>
<dbReference type="Gene3D" id="1.10.4030.10">
    <property type="entry name" value="Porin chaperone SurA, peptide-binding domain"/>
    <property type="match status" value="1"/>
</dbReference>
<evidence type="ECO:0000313" key="3">
    <source>
        <dbReference type="Proteomes" id="UP000199013"/>
    </source>
</evidence>
<dbReference type="EMBL" id="FLUV01000484">
    <property type="protein sequence ID" value="SBW19271.1"/>
    <property type="molecule type" value="Genomic_DNA"/>
</dbReference>